<dbReference type="PANTHER" id="PTHR47237:SF2">
    <property type="entry name" value="BLL4206 PROTEIN"/>
    <property type="match status" value="1"/>
</dbReference>
<dbReference type="eggNOG" id="COG0454">
    <property type="taxonomic scope" value="Bacteria"/>
</dbReference>
<keyword evidence="2" id="KW-0808">Transferase</keyword>
<dbReference type="InterPro" id="IPR016181">
    <property type="entry name" value="Acyl_CoA_acyltransferase"/>
</dbReference>
<dbReference type="InterPro" id="IPR041496">
    <property type="entry name" value="YitH/HolE_GNAT"/>
</dbReference>
<dbReference type="Pfam" id="PF18014">
    <property type="entry name" value="Acetyltransf_18"/>
    <property type="match status" value="1"/>
</dbReference>
<proteinExistence type="predicted"/>
<dbReference type="KEGG" id="cai:Caci_8960"/>
<dbReference type="HOGENOM" id="CLU_054109_0_0_11"/>
<dbReference type="Proteomes" id="UP000000851">
    <property type="component" value="Chromosome"/>
</dbReference>
<dbReference type="InterPro" id="IPR052729">
    <property type="entry name" value="Acyl/Acetyltrans_Enzymes"/>
</dbReference>
<sequence>MTALQTPHADAPTAEPWAGRFVATRGTAADAALIEGWAGGAGWSLGRGDLDLFTRHRPGGLLIGVLDGRPVSAMATAGYDNGFCFTGALIVDPGFRGRGIGTATADIVLSHAEGRPVGLEAPPTLRDFFAARGFFARRRTIAFAGAVPAPRAINPHVTTLDSGLLGQAAALDARCFPAERTALAADWAIGPDRYALGFVQNNRLLGYGVIRAGFGAARIGPLYASEPRVAAALFDALAEHAGRHGARAIAIDIPEPNPAAMALCETRGLSHDSETLRMVRPGACGDETAVDVTLLYGLTSRELG</sequence>
<dbReference type="InterPro" id="IPR000182">
    <property type="entry name" value="GNAT_dom"/>
</dbReference>
<dbReference type="Gene3D" id="3.40.630.90">
    <property type="match status" value="1"/>
</dbReference>
<evidence type="ECO:0000259" key="1">
    <source>
        <dbReference type="PROSITE" id="PS51186"/>
    </source>
</evidence>
<evidence type="ECO:0000313" key="3">
    <source>
        <dbReference type="Proteomes" id="UP000000851"/>
    </source>
</evidence>
<dbReference type="Pfam" id="PF00583">
    <property type="entry name" value="Acetyltransf_1"/>
    <property type="match status" value="1"/>
</dbReference>
<dbReference type="RefSeq" id="WP_015797497.1">
    <property type="nucleotide sequence ID" value="NC_013131.1"/>
</dbReference>
<evidence type="ECO:0000313" key="2">
    <source>
        <dbReference type="EMBL" id="ACU77773.1"/>
    </source>
</evidence>
<dbReference type="SUPFAM" id="SSF55729">
    <property type="entry name" value="Acyl-CoA N-acyltransferases (Nat)"/>
    <property type="match status" value="1"/>
</dbReference>
<gene>
    <name evidence="2" type="ordered locus">Caci_8960</name>
</gene>
<keyword evidence="3" id="KW-1185">Reference proteome</keyword>
<dbReference type="PROSITE" id="PS51186">
    <property type="entry name" value="GNAT"/>
    <property type="match status" value="1"/>
</dbReference>
<protein>
    <submittedName>
        <fullName evidence="2">GCN5-related N-acetyltransferase</fullName>
    </submittedName>
</protein>
<dbReference type="Gene3D" id="3.40.630.30">
    <property type="match status" value="1"/>
</dbReference>
<dbReference type="PANTHER" id="PTHR47237">
    <property type="entry name" value="SLL0310 PROTEIN"/>
    <property type="match status" value="1"/>
</dbReference>
<dbReference type="OrthoDB" id="20916at2"/>
<dbReference type="EMBL" id="CP001700">
    <property type="protein sequence ID" value="ACU77773.1"/>
    <property type="molecule type" value="Genomic_DNA"/>
</dbReference>
<dbReference type="InParanoid" id="C7Q415"/>
<dbReference type="GO" id="GO:0016747">
    <property type="term" value="F:acyltransferase activity, transferring groups other than amino-acyl groups"/>
    <property type="evidence" value="ECO:0007669"/>
    <property type="project" value="InterPro"/>
</dbReference>
<accession>C7Q415</accession>
<feature type="domain" description="N-acetyltransferase" evidence="1">
    <location>
        <begin position="21"/>
        <end position="167"/>
    </location>
</feature>
<organism evidence="2 3">
    <name type="scientific">Catenulispora acidiphila (strain DSM 44928 / JCM 14897 / NBRC 102108 / NRRL B-24433 / ID139908)</name>
    <dbReference type="NCBI Taxonomy" id="479433"/>
    <lineage>
        <taxon>Bacteria</taxon>
        <taxon>Bacillati</taxon>
        <taxon>Actinomycetota</taxon>
        <taxon>Actinomycetes</taxon>
        <taxon>Catenulisporales</taxon>
        <taxon>Catenulisporaceae</taxon>
        <taxon>Catenulispora</taxon>
    </lineage>
</organism>
<dbReference type="AlphaFoldDB" id="C7Q415"/>
<dbReference type="STRING" id="479433.Caci_8960"/>
<reference evidence="2 3" key="1">
    <citation type="journal article" date="2009" name="Stand. Genomic Sci.">
        <title>Complete genome sequence of Catenulispora acidiphila type strain (ID 139908).</title>
        <authorList>
            <person name="Copeland A."/>
            <person name="Lapidus A."/>
            <person name="Glavina Del Rio T."/>
            <person name="Nolan M."/>
            <person name="Lucas S."/>
            <person name="Chen F."/>
            <person name="Tice H."/>
            <person name="Cheng J.F."/>
            <person name="Bruce D."/>
            <person name="Goodwin L."/>
            <person name="Pitluck S."/>
            <person name="Mikhailova N."/>
            <person name="Pati A."/>
            <person name="Ivanova N."/>
            <person name="Mavromatis K."/>
            <person name="Chen A."/>
            <person name="Palaniappan K."/>
            <person name="Chain P."/>
            <person name="Land M."/>
            <person name="Hauser L."/>
            <person name="Chang Y.J."/>
            <person name="Jeffries C.D."/>
            <person name="Chertkov O."/>
            <person name="Brettin T."/>
            <person name="Detter J.C."/>
            <person name="Han C."/>
            <person name="Ali Z."/>
            <person name="Tindall B.J."/>
            <person name="Goker M."/>
            <person name="Bristow J."/>
            <person name="Eisen J.A."/>
            <person name="Markowitz V."/>
            <person name="Hugenholtz P."/>
            <person name="Kyrpides N.C."/>
            <person name="Klenk H.P."/>
        </authorList>
    </citation>
    <scope>NUCLEOTIDE SEQUENCE [LARGE SCALE GENOMIC DNA]</scope>
    <source>
        <strain evidence="3">DSM 44928 / JCM 14897 / NBRC 102108 / NRRL B-24433 / ID139908</strain>
    </source>
</reference>
<name>C7Q415_CATAD</name>